<reference evidence="3" key="1">
    <citation type="journal article" date="2019" name="Int. J. Syst. Evol. Microbiol.">
        <title>The Global Catalogue of Microorganisms (GCM) 10K type strain sequencing project: providing services to taxonomists for standard genome sequencing and annotation.</title>
        <authorList>
            <consortium name="The Broad Institute Genomics Platform"/>
            <consortium name="The Broad Institute Genome Sequencing Center for Infectious Disease"/>
            <person name="Wu L."/>
            <person name="Ma J."/>
        </authorList>
    </citation>
    <scope>NUCLEOTIDE SEQUENCE [LARGE SCALE GENOMIC DNA]</scope>
    <source>
        <strain evidence="3">JCM 17190</strain>
    </source>
</reference>
<dbReference type="InterPro" id="IPR001763">
    <property type="entry name" value="Rhodanese-like_dom"/>
</dbReference>
<dbReference type="SMART" id="SM00450">
    <property type="entry name" value="RHOD"/>
    <property type="match status" value="1"/>
</dbReference>
<dbReference type="RefSeq" id="WP_344847301.1">
    <property type="nucleotide sequence ID" value="NZ_BAABDF010000007.1"/>
</dbReference>
<keyword evidence="3" id="KW-1185">Reference proteome</keyword>
<evidence type="ECO:0000259" key="1">
    <source>
        <dbReference type="PROSITE" id="PS50206"/>
    </source>
</evidence>
<feature type="domain" description="Rhodanese" evidence="1">
    <location>
        <begin position="22"/>
        <end position="119"/>
    </location>
</feature>
<dbReference type="EMBL" id="BAABDF010000007">
    <property type="protein sequence ID" value="GAA3872489.1"/>
    <property type="molecule type" value="Genomic_DNA"/>
</dbReference>
<name>A0ABP7KCR1_9RHOB</name>
<accession>A0ABP7KCR1</accession>
<sequence>MFGLFGGSAPKLSVDDIQHGVEDGSMVLVDCRDPMELRSTGKAKGALSVPLATMAMKCNPSSPECLPEFKNGDKTIVLYCASGARAAGAANMLRQMGHTEVQNLGGLNNWAMGGGDVVAP</sequence>
<gene>
    <name evidence="2" type="ORF">GCM10022404_22960</name>
</gene>
<protein>
    <recommendedName>
        <fullName evidence="1">Rhodanese domain-containing protein</fullName>
    </recommendedName>
</protein>
<dbReference type="Pfam" id="PF00581">
    <property type="entry name" value="Rhodanese"/>
    <property type="match status" value="1"/>
</dbReference>
<dbReference type="PANTHER" id="PTHR44086">
    <property type="entry name" value="THIOSULFATE SULFURTRANSFERASE RDL2, MITOCHONDRIAL-RELATED"/>
    <property type="match status" value="1"/>
</dbReference>
<dbReference type="Proteomes" id="UP001399917">
    <property type="component" value="Unassembled WGS sequence"/>
</dbReference>
<dbReference type="PROSITE" id="PS50206">
    <property type="entry name" value="RHODANESE_3"/>
    <property type="match status" value="1"/>
</dbReference>
<dbReference type="Gene3D" id="3.40.250.10">
    <property type="entry name" value="Rhodanese-like domain"/>
    <property type="match status" value="1"/>
</dbReference>
<proteinExistence type="predicted"/>
<evidence type="ECO:0000313" key="3">
    <source>
        <dbReference type="Proteomes" id="UP001399917"/>
    </source>
</evidence>
<dbReference type="PANTHER" id="PTHR44086:SF10">
    <property type="entry name" value="THIOSULFATE SULFURTRANSFERASE_RHODANESE-LIKE DOMAIN-CONTAINING PROTEIN 3"/>
    <property type="match status" value="1"/>
</dbReference>
<evidence type="ECO:0000313" key="2">
    <source>
        <dbReference type="EMBL" id="GAA3872489.1"/>
    </source>
</evidence>
<organism evidence="2 3">
    <name type="scientific">Celeribacter arenosi</name>
    <dbReference type="NCBI Taxonomy" id="792649"/>
    <lineage>
        <taxon>Bacteria</taxon>
        <taxon>Pseudomonadati</taxon>
        <taxon>Pseudomonadota</taxon>
        <taxon>Alphaproteobacteria</taxon>
        <taxon>Rhodobacterales</taxon>
        <taxon>Roseobacteraceae</taxon>
        <taxon>Celeribacter</taxon>
    </lineage>
</organism>
<comment type="caution">
    <text evidence="2">The sequence shown here is derived from an EMBL/GenBank/DDBJ whole genome shotgun (WGS) entry which is preliminary data.</text>
</comment>
<dbReference type="InterPro" id="IPR036873">
    <property type="entry name" value="Rhodanese-like_dom_sf"/>
</dbReference>
<dbReference type="SUPFAM" id="SSF52821">
    <property type="entry name" value="Rhodanese/Cell cycle control phosphatase"/>
    <property type="match status" value="1"/>
</dbReference>